<dbReference type="SUPFAM" id="SSF56281">
    <property type="entry name" value="Metallo-hydrolase/oxidoreductase"/>
    <property type="match status" value="1"/>
</dbReference>
<dbReference type="PANTHER" id="PTHR36839:SF1">
    <property type="entry name" value="METALLO-BETA-LACTAMASE FAMILY PROTEIN (AFU_ORTHOLOGUE AFUA_5G12770)"/>
    <property type="match status" value="1"/>
</dbReference>
<accession>A0A5C1A4P6</accession>
<dbReference type="Gene3D" id="3.60.15.10">
    <property type="entry name" value="Ribonuclease Z/Hydroxyacylglutathione hydrolase-like"/>
    <property type="match status" value="1"/>
</dbReference>
<proteinExistence type="predicted"/>
<dbReference type="EMBL" id="CP042425">
    <property type="protein sequence ID" value="QEL13275.1"/>
    <property type="molecule type" value="Genomic_DNA"/>
</dbReference>
<dbReference type="PANTHER" id="PTHR36839">
    <property type="entry name" value="METALLO-BETA-LACTAMASE FAMILY PROTEIN (AFU_ORTHOLOGUE AFUA_5G12770)"/>
    <property type="match status" value="1"/>
</dbReference>
<dbReference type="PROSITE" id="PS51318">
    <property type="entry name" value="TAT"/>
    <property type="match status" value="1"/>
</dbReference>
<dbReference type="SMART" id="SM00849">
    <property type="entry name" value="Lactamase_B"/>
    <property type="match status" value="1"/>
</dbReference>
<dbReference type="Proteomes" id="UP000324974">
    <property type="component" value="Chromosome"/>
</dbReference>
<evidence type="ECO:0000259" key="1">
    <source>
        <dbReference type="SMART" id="SM00849"/>
    </source>
</evidence>
<gene>
    <name evidence="2" type="ORF">PX52LOC_00129</name>
</gene>
<protein>
    <recommendedName>
        <fullName evidence="1">Metallo-beta-lactamase domain-containing protein</fullName>
    </recommendedName>
</protein>
<name>A0A5C1A4P6_9BACT</name>
<evidence type="ECO:0000313" key="3">
    <source>
        <dbReference type="Proteomes" id="UP000324974"/>
    </source>
</evidence>
<dbReference type="InterPro" id="IPR036866">
    <property type="entry name" value="RibonucZ/Hydroxyglut_hydro"/>
</dbReference>
<dbReference type="AlphaFoldDB" id="A0A5C1A4P6"/>
<dbReference type="KEGG" id="lrs:PX52LOC_00129"/>
<evidence type="ECO:0000313" key="2">
    <source>
        <dbReference type="EMBL" id="QEL13275.1"/>
    </source>
</evidence>
<reference evidence="3" key="1">
    <citation type="submission" date="2019-08" db="EMBL/GenBank/DDBJ databases">
        <title>Limnoglobus roseus gen. nov., sp. nov., a novel freshwater planctomycete with a giant genome from the family Gemmataceae.</title>
        <authorList>
            <person name="Kulichevskaya I.S."/>
            <person name="Naumoff D.G."/>
            <person name="Miroshnikov K."/>
            <person name="Ivanova A."/>
            <person name="Philippov D.A."/>
            <person name="Hakobyan A."/>
            <person name="Rijpstra I.C."/>
            <person name="Sinninghe Damste J.S."/>
            <person name="Liesack W."/>
            <person name="Dedysh S.N."/>
        </authorList>
    </citation>
    <scope>NUCLEOTIDE SEQUENCE [LARGE SCALE GENOMIC DNA]</scope>
    <source>
        <strain evidence="3">PX52</strain>
    </source>
</reference>
<feature type="domain" description="Metallo-beta-lactamase" evidence="1">
    <location>
        <begin position="101"/>
        <end position="274"/>
    </location>
</feature>
<dbReference type="InterPro" id="IPR001279">
    <property type="entry name" value="Metallo-B-lactamas"/>
</dbReference>
<dbReference type="InterPro" id="IPR006311">
    <property type="entry name" value="TAT_signal"/>
</dbReference>
<dbReference type="OrthoDB" id="2373347at2"/>
<organism evidence="2 3">
    <name type="scientific">Limnoglobus roseus</name>
    <dbReference type="NCBI Taxonomy" id="2598579"/>
    <lineage>
        <taxon>Bacteria</taxon>
        <taxon>Pseudomonadati</taxon>
        <taxon>Planctomycetota</taxon>
        <taxon>Planctomycetia</taxon>
        <taxon>Gemmatales</taxon>
        <taxon>Gemmataceae</taxon>
        <taxon>Limnoglobus</taxon>
    </lineage>
</organism>
<keyword evidence="3" id="KW-1185">Reference proteome</keyword>
<sequence>MPSDRRTFLQSAGLAVALSGTASAREPVMKHWVCVTCGIQFAASEKEPAACPICRDERQYVGHGGQTWTTLEDYRKTHKNVITEEEANLHSIHPQPKAGIGQRAFVVRTPDGNLLWDCIPPLDDATIAAVKKLGGLKAIAISHPHYYTTMVEWSRAFGGVPIHLHSLDKQWVMRPDDAVQFWDGETKDLFGGLKLVKCGGHFEGYQVLHWPAGAGGKGVLLSGDQPQVCQDTAWVSFMWSYPNYIPLGPAAVKHAVACLKPLAFDRIYGAFPNGLVKADAKAVVERSAARYLRMMGGA</sequence>